<dbReference type="PANTHER" id="PTHR35089:SF1">
    <property type="entry name" value="CHAPERONE PROTEIN SKP"/>
    <property type="match status" value="1"/>
</dbReference>
<evidence type="ECO:0000256" key="3">
    <source>
        <dbReference type="SAM" id="Coils"/>
    </source>
</evidence>
<organism evidence="4">
    <name type="scientific">candidate division WOR-3 bacterium</name>
    <dbReference type="NCBI Taxonomy" id="2052148"/>
    <lineage>
        <taxon>Bacteria</taxon>
        <taxon>Bacteria division WOR-3</taxon>
    </lineage>
</organism>
<dbReference type="GO" id="GO:0050821">
    <property type="term" value="P:protein stabilization"/>
    <property type="evidence" value="ECO:0007669"/>
    <property type="project" value="TreeGrafter"/>
</dbReference>
<keyword evidence="3" id="KW-0175">Coiled coil</keyword>
<dbReference type="SMART" id="SM00935">
    <property type="entry name" value="OmpH"/>
    <property type="match status" value="1"/>
</dbReference>
<gene>
    <name evidence="4" type="ORF">ENU72_00995</name>
</gene>
<proteinExistence type="inferred from homology"/>
<dbReference type="GO" id="GO:0051082">
    <property type="term" value="F:unfolded protein binding"/>
    <property type="evidence" value="ECO:0007669"/>
    <property type="project" value="InterPro"/>
</dbReference>
<dbReference type="EMBL" id="DTDP01000039">
    <property type="protein sequence ID" value="HGK53583.1"/>
    <property type="molecule type" value="Genomic_DNA"/>
</dbReference>
<dbReference type="InterPro" id="IPR005632">
    <property type="entry name" value="Chaperone_Skp"/>
</dbReference>
<keyword evidence="2" id="KW-0732">Signal</keyword>
<sequence>MKKFIFLILISFLYSQELKISFVDMERILKEYEGIKESKEELNRLVKEWEEELLNKKKFIDSLKNLYEKERPSLSDEAKIKREREIKMKEEEYKRFLEEIWGKDGKLKEATKRLVEPHVAKVQKTIEKIAKDMGYDLVIDISKDVILYSSQKVDITDLVLEELNREYKGISGTGVLRKLKVGVFPFYEKGEAIRASGFGKILRNALRNGLSKYAALEIKGEGEIISAMQRRGLDETKIEISHVKQMILELVLDYAVFGKIEMEGREIKIYADLIDSQGNIIESYVDSSPDEQNPLIEAGNRIAQKIIERLKK</sequence>
<accession>A0A7V3ZSI1</accession>
<dbReference type="AlphaFoldDB" id="A0A7V3ZSI1"/>
<dbReference type="Pfam" id="PF03938">
    <property type="entry name" value="OmpH"/>
    <property type="match status" value="1"/>
</dbReference>
<protein>
    <submittedName>
        <fullName evidence="4">OmpH family outer membrane protein</fullName>
    </submittedName>
</protein>
<feature type="coiled-coil region" evidence="3">
    <location>
        <begin position="25"/>
        <end position="99"/>
    </location>
</feature>
<comment type="caution">
    <text evidence="4">The sequence shown here is derived from an EMBL/GenBank/DDBJ whole genome shotgun (WGS) entry which is preliminary data.</text>
</comment>
<reference evidence="4" key="1">
    <citation type="journal article" date="2020" name="mSystems">
        <title>Genome- and Community-Level Interaction Insights into Carbon Utilization and Element Cycling Functions of Hydrothermarchaeota in Hydrothermal Sediment.</title>
        <authorList>
            <person name="Zhou Z."/>
            <person name="Liu Y."/>
            <person name="Xu W."/>
            <person name="Pan J."/>
            <person name="Luo Z.H."/>
            <person name="Li M."/>
        </authorList>
    </citation>
    <scope>NUCLEOTIDE SEQUENCE [LARGE SCALE GENOMIC DNA]</scope>
    <source>
        <strain evidence="4">SpSt-695</strain>
    </source>
</reference>
<evidence type="ECO:0000256" key="2">
    <source>
        <dbReference type="ARBA" id="ARBA00022729"/>
    </source>
</evidence>
<name>A0A7V3ZSI1_UNCW3</name>
<dbReference type="InterPro" id="IPR024930">
    <property type="entry name" value="Skp_dom_sf"/>
</dbReference>
<dbReference type="Gene3D" id="3.30.910.20">
    <property type="entry name" value="Skp domain"/>
    <property type="match status" value="1"/>
</dbReference>
<dbReference type="SUPFAM" id="SSF111384">
    <property type="entry name" value="OmpH-like"/>
    <property type="match status" value="1"/>
</dbReference>
<evidence type="ECO:0000313" key="4">
    <source>
        <dbReference type="EMBL" id="HGK53583.1"/>
    </source>
</evidence>
<dbReference type="GO" id="GO:0005829">
    <property type="term" value="C:cytosol"/>
    <property type="evidence" value="ECO:0007669"/>
    <property type="project" value="TreeGrafter"/>
</dbReference>
<dbReference type="PANTHER" id="PTHR35089">
    <property type="entry name" value="CHAPERONE PROTEIN SKP"/>
    <property type="match status" value="1"/>
</dbReference>
<evidence type="ECO:0000256" key="1">
    <source>
        <dbReference type="ARBA" id="ARBA00009091"/>
    </source>
</evidence>
<comment type="similarity">
    <text evidence="1">Belongs to the Skp family.</text>
</comment>